<sequence>MTGPNAIARQLDRQAPALVGFVRAMSPDEAEQAMASDAGLLAGAYDHALDDLINKAESAQLSALVQRRALLRMLREDTGLPTVQQLCRIAVRAGRRAAEDPGTALLLWQRVTANPGLSALPPQARVQIFNQLGIAHARVPPADEHEPAALSAFEQAVALAEASGEDASEFRFNAVEVRLRIRDRTEQGPPGDDVTAARTAVEQAIGPVRRTGALVHLGDVHRLRFAADGRTEDLEAAAVTLQEAVREAQQDKEGRETAAGALQRLARAAFRRYEGDGRLDLLDRAAALMETALRATPANAAEYPPRASDLGMLLRERFQHRAEPADLWRAVEALRTAVRRSPPGDPEQAGRSMNLGNALTQLYELTGRELLLTEGLRVLEQAIGRFPAGDPERAGCISAVSRNLRIRYARHGDRADLDRSLRLDAEALDAVPAGRPERAMLLFNAANGLARSTARIDDSWRKAVMLWREGSADAAERDPALVLNGALNWLPSALRRDAHGDAVEAAGHAQDALGRLVAAQDDRRGQEDWLSTARRLPGWAAQAHLGAGDPERAVLAVERSRASLFAQQLHRSAAGTPDMPALHDLARRVGPFAYLVPADRDPLGLVVDGDGVRALPLPELTEDAVTSAMQRLYRGYFHRRADPDGWRDAFDEVARWLWTAAMGPLLDRAPAGGVLQLLPGGLLGTLPLHAAWTPDPTRATGRRYACDEAVLTLLPGASVLRTDRTRGQRLLTVADPAPTSEPPLRWAAVETVAAGTAFGTTVPLRDADATPERVLARAVDADVVHFACHGRTEMDSPLGSGLVLAGDRVLTVAALLAAGMPVRLVVASACESAFVHPRVPDEVVSLSAGLLYAGADAVLASGFAVDDLTAFLLTTRFYDRWRPGTTGPQALREAACFVRDTTNTEKLFWVRQLAAEGWPHAVTEALAGPLGIESPGERSFAAPADWAAFTWWGSHVRA</sequence>
<keyword evidence="3" id="KW-1185">Reference proteome</keyword>
<feature type="domain" description="CHAT" evidence="1">
    <location>
        <begin position="652"/>
        <end position="953"/>
    </location>
</feature>
<reference evidence="2 3" key="1">
    <citation type="submission" date="2015-10" db="EMBL/GenBank/DDBJ databases">
        <authorList>
            <person name="Gilbert D.G."/>
        </authorList>
    </citation>
    <scope>NUCLEOTIDE SEQUENCE [LARGE SCALE GENOMIC DNA]</scope>
    <source>
        <strain evidence="2 3">NRRL B-16712</strain>
    </source>
</reference>
<organism evidence="2 3">
    <name type="scientific">Actinoplanes awajinensis subsp. mycoplanecinus</name>
    <dbReference type="NCBI Taxonomy" id="135947"/>
    <lineage>
        <taxon>Bacteria</taxon>
        <taxon>Bacillati</taxon>
        <taxon>Actinomycetota</taxon>
        <taxon>Actinomycetes</taxon>
        <taxon>Micromonosporales</taxon>
        <taxon>Micromonosporaceae</taxon>
        <taxon>Actinoplanes</taxon>
    </lineage>
</organism>
<dbReference type="InterPro" id="IPR024983">
    <property type="entry name" value="CHAT_dom"/>
</dbReference>
<dbReference type="OrthoDB" id="9761935at2"/>
<proteinExistence type="predicted"/>
<dbReference type="Proteomes" id="UP000053244">
    <property type="component" value="Unassembled WGS sequence"/>
</dbReference>
<gene>
    <name evidence="2" type="ORF">ADL15_46675</name>
</gene>
<evidence type="ECO:0000259" key="1">
    <source>
        <dbReference type="Pfam" id="PF12770"/>
    </source>
</evidence>
<comment type="caution">
    <text evidence="2">The sequence shown here is derived from an EMBL/GenBank/DDBJ whole genome shotgun (WGS) entry which is preliminary data.</text>
</comment>
<dbReference type="RefSeq" id="WP_067706553.1">
    <property type="nucleotide sequence ID" value="NZ_LLZH01000333.1"/>
</dbReference>
<protein>
    <recommendedName>
        <fullName evidence="1">CHAT domain-containing protein</fullName>
    </recommendedName>
</protein>
<name>A0A117ML06_9ACTN</name>
<dbReference type="EMBL" id="LLZH01000333">
    <property type="protein sequence ID" value="KUL23152.1"/>
    <property type="molecule type" value="Genomic_DNA"/>
</dbReference>
<evidence type="ECO:0000313" key="3">
    <source>
        <dbReference type="Proteomes" id="UP000053244"/>
    </source>
</evidence>
<dbReference type="AlphaFoldDB" id="A0A117ML06"/>
<dbReference type="Pfam" id="PF12770">
    <property type="entry name" value="CHAT"/>
    <property type="match status" value="1"/>
</dbReference>
<accession>A0A117ML06</accession>
<evidence type="ECO:0000313" key="2">
    <source>
        <dbReference type="EMBL" id="KUL23152.1"/>
    </source>
</evidence>